<proteinExistence type="inferred from homology"/>
<evidence type="ECO:0000313" key="11">
    <source>
        <dbReference type="Proteomes" id="UP000295530"/>
    </source>
</evidence>
<feature type="domain" description="Pili assembly chaperone C-terminal" evidence="9">
    <location>
        <begin position="164"/>
        <end position="219"/>
    </location>
</feature>
<dbReference type="GO" id="GO:0071555">
    <property type="term" value="P:cell wall organization"/>
    <property type="evidence" value="ECO:0007669"/>
    <property type="project" value="InterPro"/>
</dbReference>
<dbReference type="Pfam" id="PF02753">
    <property type="entry name" value="PapD_C"/>
    <property type="match status" value="1"/>
</dbReference>
<dbReference type="Proteomes" id="UP000295530">
    <property type="component" value="Unassembled WGS sequence"/>
</dbReference>
<dbReference type="AlphaFoldDB" id="A0A4R6DQ61"/>
<dbReference type="PRINTS" id="PR00969">
    <property type="entry name" value="CHAPERONPILI"/>
</dbReference>
<keyword evidence="11" id="KW-1185">Reference proteome</keyword>
<dbReference type="Pfam" id="PF00345">
    <property type="entry name" value="PapD_N"/>
    <property type="match status" value="1"/>
</dbReference>
<keyword evidence="5 6" id="KW-0143">Chaperone</keyword>
<keyword evidence="3 7" id="KW-0732">Signal</keyword>
<keyword evidence="4" id="KW-0574">Periplasm</keyword>
<dbReference type="RefSeq" id="WP_133462613.1">
    <property type="nucleotide sequence ID" value="NZ_SNVX01000036.1"/>
</dbReference>
<evidence type="ECO:0000259" key="9">
    <source>
        <dbReference type="Pfam" id="PF02753"/>
    </source>
</evidence>
<feature type="signal peptide" evidence="7">
    <location>
        <begin position="1"/>
        <end position="20"/>
    </location>
</feature>
<dbReference type="GO" id="GO:0030288">
    <property type="term" value="C:outer membrane-bounded periplasmic space"/>
    <property type="evidence" value="ECO:0007669"/>
    <property type="project" value="InterPro"/>
</dbReference>
<comment type="subcellular location">
    <subcellularLocation>
        <location evidence="1 6">Periplasm</location>
    </subcellularLocation>
</comment>
<evidence type="ECO:0000256" key="1">
    <source>
        <dbReference type="ARBA" id="ARBA00004418"/>
    </source>
</evidence>
<dbReference type="InterPro" id="IPR016148">
    <property type="entry name" value="Pili_assmbl_chaperone_C"/>
</dbReference>
<dbReference type="EMBL" id="SNVX01000036">
    <property type="protein sequence ID" value="TDN47023.1"/>
    <property type="molecule type" value="Genomic_DNA"/>
</dbReference>
<dbReference type="InterPro" id="IPR016147">
    <property type="entry name" value="Pili_assmbl_chaperone_N"/>
</dbReference>
<dbReference type="PROSITE" id="PS00635">
    <property type="entry name" value="PILI_CHAPERONE"/>
    <property type="match status" value="1"/>
</dbReference>
<sequence length="231" mass="25364">MRNLFCSLMITLLAIPCAQAGVVIGGTRVVYGENQNSVALPLRNNSQTTWLINSKISTGGSWPGSTLSAKKAPFVITPPLFALKARRESTLRIIYTGGSLARDRESVFTLSIATIPSGSPQDNSVQVAIRSQLKLFYRPVGLQGSAQDASQKLRWTRVGKQLRVENPTPYYVTLFNLHVNGHEVRNAGMIAPFSQRNIDGCTQTGQCPVSWQSINDFGRVLPKQHIDNPVR</sequence>
<name>A0A4R6DQ61_SCAGO</name>
<organism evidence="10 11">
    <name type="scientific">Scandinavium goeteborgense</name>
    <dbReference type="NCBI Taxonomy" id="1851514"/>
    <lineage>
        <taxon>Bacteria</taxon>
        <taxon>Pseudomonadati</taxon>
        <taxon>Pseudomonadota</taxon>
        <taxon>Gammaproteobacteria</taxon>
        <taxon>Enterobacterales</taxon>
        <taxon>Enterobacteriaceae</taxon>
        <taxon>Scandinavium</taxon>
    </lineage>
</organism>
<dbReference type="InterPro" id="IPR018046">
    <property type="entry name" value="Pili_assmbl_chaperone_CS"/>
</dbReference>
<gene>
    <name evidence="10" type="ORF">EC847_1364</name>
</gene>
<dbReference type="InterPro" id="IPR050643">
    <property type="entry name" value="Periplasmic_pilus_chap"/>
</dbReference>
<dbReference type="Gene3D" id="2.60.40.10">
    <property type="entry name" value="Immunoglobulins"/>
    <property type="match status" value="2"/>
</dbReference>
<reference evidence="10 11" key="1">
    <citation type="submission" date="2019-03" db="EMBL/GenBank/DDBJ databases">
        <title>Genomic analyses of the natural microbiome of Caenorhabditis elegans.</title>
        <authorList>
            <person name="Samuel B."/>
        </authorList>
    </citation>
    <scope>NUCLEOTIDE SEQUENCE [LARGE SCALE GENOMIC DNA]</scope>
    <source>
        <strain evidence="10 11">BIGb0156</strain>
    </source>
</reference>
<dbReference type="PANTHER" id="PTHR30251:SF1">
    <property type="entry name" value="FIMBRIAL CHAPARONE"/>
    <property type="match status" value="1"/>
</dbReference>
<evidence type="ECO:0000256" key="6">
    <source>
        <dbReference type="RuleBase" id="RU003918"/>
    </source>
</evidence>
<comment type="similarity">
    <text evidence="2 6">Belongs to the periplasmic pilus chaperone family.</text>
</comment>
<dbReference type="OrthoDB" id="6504604at2"/>
<evidence type="ECO:0000256" key="7">
    <source>
        <dbReference type="SAM" id="SignalP"/>
    </source>
</evidence>
<feature type="domain" description="Pili assembly chaperone N-terminal" evidence="8">
    <location>
        <begin position="21"/>
        <end position="142"/>
    </location>
</feature>
<protein>
    <submittedName>
        <fullName evidence="10">P pilus assembly chaperone PapD</fullName>
    </submittedName>
</protein>
<evidence type="ECO:0000256" key="5">
    <source>
        <dbReference type="ARBA" id="ARBA00023186"/>
    </source>
</evidence>
<dbReference type="InterPro" id="IPR036316">
    <property type="entry name" value="Pili_assmbl_chap_C_dom_sf"/>
</dbReference>
<dbReference type="PANTHER" id="PTHR30251">
    <property type="entry name" value="PILUS ASSEMBLY CHAPERONE"/>
    <property type="match status" value="1"/>
</dbReference>
<evidence type="ECO:0000256" key="2">
    <source>
        <dbReference type="ARBA" id="ARBA00007399"/>
    </source>
</evidence>
<evidence type="ECO:0000313" key="10">
    <source>
        <dbReference type="EMBL" id="TDN47023.1"/>
    </source>
</evidence>
<dbReference type="InterPro" id="IPR013783">
    <property type="entry name" value="Ig-like_fold"/>
</dbReference>
<comment type="caution">
    <text evidence="10">The sequence shown here is derived from an EMBL/GenBank/DDBJ whole genome shotgun (WGS) entry which is preliminary data.</text>
</comment>
<evidence type="ECO:0000256" key="3">
    <source>
        <dbReference type="ARBA" id="ARBA00022729"/>
    </source>
</evidence>
<dbReference type="SUPFAM" id="SSF49354">
    <property type="entry name" value="PapD-like"/>
    <property type="match status" value="1"/>
</dbReference>
<accession>A0A4R6DQ61</accession>
<evidence type="ECO:0000256" key="4">
    <source>
        <dbReference type="ARBA" id="ARBA00022764"/>
    </source>
</evidence>
<dbReference type="InterPro" id="IPR001829">
    <property type="entry name" value="Pili_assmbl_chaperone_bac"/>
</dbReference>
<dbReference type="InterPro" id="IPR008962">
    <property type="entry name" value="PapD-like_sf"/>
</dbReference>
<feature type="chain" id="PRO_5020545991" evidence="7">
    <location>
        <begin position="21"/>
        <end position="231"/>
    </location>
</feature>
<dbReference type="SUPFAM" id="SSF49584">
    <property type="entry name" value="Periplasmic chaperone C-domain"/>
    <property type="match status" value="1"/>
</dbReference>
<evidence type="ECO:0000259" key="8">
    <source>
        <dbReference type="Pfam" id="PF00345"/>
    </source>
</evidence>